<evidence type="ECO:0000256" key="1">
    <source>
        <dbReference type="ARBA" id="ARBA00005662"/>
    </source>
</evidence>
<feature type="domain" description="Capsule synthesis protein CapA" evidence="2">
    <location>
        <begin position="36"/>
        <end position="282"/>
    </location>
</feature>
<dbReference type="InterPro" id="IPR029052">
    <property type="entry name" value="Metallo-depent_PP-like"/>
</dbReference>
<proteinExistence type="inferred from homology"/>
<comment type="caution">
    <text evidence="3">The sequence shown here is derived from an EMBL/GenBank/DDBJ whole genome shotgun (WGS) entry which is preliminary data.</text>
</comment>
<evidence type="ECO:0000313" key="4">
    <source>
        <dbReference type="Proteomes" id="UP000186705"/>
    </source>
</evidence>
<evidence type="ECO:0000259" key="2">
    <source>
        <dbReference type="SMART" id="SM00854"/>
    </source>
</evidence>
<organism evidence="3 4">
    <name type="scientific">Dubosiella newyorkensis</name>
    <dbReference type="NCBI Taxonomy" id="1862672"/>
    <lineage>
        <taxon>Bacteria</taxon>
        <taxon>Bacillati</taxon>
        <taxon>Bacillota</taxon>
        <taxon>Erysipelotrichia</taxon>
        <taxon>Erysipelotrichales</taxon>
        <taxon>Erysipelotrichaceae</taxon>
        <taxon>Dubosiella</taxon>
    </lineage>
</organism>
<sequence>MAGGSIWSVSALSSSLFLKEKQAVEKKEEISKDRALITVTGDILIEDGFQNAFGNESWGAYMKDLAPWFSKDDLTLANLEVPIAGEEFGLAGADYCFNAPSQTAKNLVDNSIEYVTLANNHAMDRGAEGLKKTIQNLDAQKIGHTGAFLSEEARNSISYVDVNGIRVGIVSWTFATNQPVDTSWRVNIFGSAYDPQVSVLMEDVARAQEESDCVIVCMHWGTEFTYELNAAQTILSKQLADAGVDVIVGNHPHTIQPASWIEGQNGHKTLCFYSLGNLVSSAYLVDRADEVFQNMYEVGSIAQFTLKKKEDGVVEVLDPCLIPIVNHFEGEYTNFHIYPLKAYTEELAVSHSQRQYSELFSKAWLDEQVRFVFEGSKIPILD</sequence>
<dbReference type="InterPro" id="IPR019079">
    <property type="entry name" value="Capsule_synth_CapA"/>
</dbReference>
<reference evidence="3 4" key="1">
    <citation type="submission" date="2016-11" db="EMBL/GenBank/DDBJ databases">
        <title>Description of two novel members of the family Erysipelotrichaceae: Ileibacterium lipovorans gen. nov., sp. nov. and Dubosiella newyorkensis, gen. nov., sp. nov.</title>
        <authorList>
            <person name="Cox L.M."/>
            <person name="Sohn J."/>
            <person name="Tyrrell K.L."/>
            <person name="Citron D.M."/>
            <person name="Lawson P.A."/>
            <person name="Patel N.B."/>
            <person name="Iizumi T."/>
            <person name="Perez-Perez G.I."/>
            <person name="Goldstein E.J."/>
            <person name="Blaser M.J."/>
        </authorList>
    </citation>
    <scope>NUCLEOTIDE SEQUENCE [LARGE SCALE GENOMIC DNA]</scope>
    <source>
        <strain evidence="3 4">NYU-BL-A4</strain>
    </source>
</reference>
<dbReference type="InterPro" id="IPR052169">
    <property type="entry name" value="CW_Biosynth-Accessory"/>
</dbReference>
<gene>
    <name evidence="3" type="ORF">BO225_00885</name>
</gene>
<dbReference type="AlphaFoldDB" id="A0A1U7NQG6"/>
<protein>
    <recommendedName>
        <fullName evidence="2">Capsule synthesis protein CapA domain-containing protein</fullName>
    </recommendedName>
</protein>
<dbReference type="Gene3D" id="3.60.21.10">
    <property type="match status" value="1"/>
</dbReference>
<dbReference type="SMART" id="SM00854">
    <property type="entry name" value="PGA_cap"/>
    <property type="match status" value="1"/>
</dbReference>
<dbReference type="Pfam" id="PF09587">
    <property type="entry name" value="PGA_cap"/>
    <property type="match status" value="1"/>
</dbReference>
<dbReference type="SUPFAM" id="SSF56300">
    <property type="entry name" value="Metallo-dependent phosphatases"/>
    <property type="match status" value="1"/>
</dbReference>
<dbReference type="PANTHER" id="PTHR33393:SF12">
    <property type="entry name" value="CAPSULE BIOSYNTHESIS PROTEIN CAPA"/>
    <property type="match status" value="1"/>
</dbReference>
<accession>A0A1U7NQG6</accession>
<dbReference type="Proteomes" id="UP000186705">
    <property type="component" value="Unassembled WGS sequence"/>
</dbReference>
<keyword evidence="4" id="KW-1185">Reference proteome</keyword>
<dbReference type="PANTHER" id="PTHR33393">
    <property type="entry name" value="POLYGLUTAMINE SYNTHESIS ACCESSORY PROTEIN RV0574C-RELATED"/>
    <property type="match status" value="1"/>
</dbReference>
<name>A0A1U7NQG6_9FIRM</name>
<dbReference type="STRING" id="1862672.BO225_00885"/>
<dbReference type="CDD" id="cd07381">
    <property type="entry name" value="MPP_CapA"/>
    <property type="match status" value="1"/>
</dbReference>
<evidence type="ECO:0000313" key="3">
    <source>
        <dbReference type="EMBL" id="OLU47877.1"/>
    </source>
</evidence>
<dbReference type="EMBL" id="MPKA01000029">
    <property type="protein sequence ID" value="OLU47877.1"/>
    <property type="molecule type" value="Genomic_DNA"/>
</dbReference>
<comment type="similarity">
    <text evidence="1">Belongs to the CapA family.</text>
</comment>